<accession>A0ABQ8SA60</accession>
<protein>
    <submittedName>
        <fullName evidence="1">Uncharacterized protein</fullName>
    </submittedName>
</protein>
<organism evidence="1 2">
    <name type="scientific">Periplaneta americana</name>
    <name type="common">American cockroach</name>
    <name type="synonym">Blatta americana</name>
    <dbReference type="NCBI Taxonomy" id="6978"/>
    <lineage>
        <taxon>Eukaryota</taxon>
        <taxon>Metazoa</taxon>
        <taxon>Ecdysozoa</taxon>
        <taxon>Arthropoda</taxon>
        <taxon>Hexapoda</taxon>
        <taxon>Insecta</taxon>
        <taxon>Pterygota</taxon>
        <taxon>Neoptera</taxon>
        <taxon>Polyneoptera</taxon>
        <taxon>Dictyoptera</taxon>
        <taxon>Blattodea</taxon>
        <taxon>Blattoidea</taxon>
        <taxon>Blattidae</taxon>
        <taxon>Blattinae</taxon>
        <taxon>Periplaneta</taxon>
    </lineage>
</organism>
<comment type="caution">
    <text evidence="1">The sequence shown here is derived from an EMBL/GenBank/DDBJ whole genome shotgun (WGS) entry which is preliminary data.</text>
</comment>
<name>A0ABQ8SA60_PERAM</name>
<keyword evidence="2" id="KW-1185">Reference proteome</keyword>
<dbReference type="Proteomes" id="UP001148838">
    <property type="component" value="Unassembled WGS sequence"/>
</dbReference>
<dbReference type="EMBL" id="JAJSOF020000031">
    <property type="protein sequence ID" value="KAJ4430832.1"/>
    <property type="molecule type" value="Genomic_DNA"/>
</dbReference>
<gene>
    <name evidence="1" type="ORF">ANN_19423</name>
</gene>
<evidence type="ECO:0000313" key="2">
    <source>
        <dbReference type="Proteomes" id="UP001148838"/>
    </source>
</evidence>
<evidence type="ECO:0000313" key="1">
    <source>
        <dbReference type="EMBL" id="KAJ4430832.1"/>
    </source>
</evidence>
<sequence length="92" mass="10504">MKSVELKANITREIRKITEDELIHVNDNFIKRCQKCVDSDDVTSNIAYNKIPRLMKSGGYAEEIVKPILKNSLVNKGDSPEIIGERELEMNI</sequence>
<proteinExistence type="predicted"/>
<reference evidence="1 2" key="1">
    <citation type="journal article" date="2022" name="Allergy">
        <title>Genome assembly and annotation of Periplaneta americana reveal a comprehensive cockroach allergen profile.</title>
        <authorList>
            <person name="Wang L."/>
            <person name="Xiong Q."/>
            <person name="Saelim N."/>
            <person name="Wang L."/>
            <person name="Nong W."/>
            <person name="Wan A.T."/>
            <person name="Shi M."/>
            <person name="Liu X."/>
            <person name="Cao Q."/>
            <person name="Hui J.H.L."/>
            <person name="Sookrung N."/>
            <person name="Leung T.F."/>
            <person name="Tungtrongchitr A."/>
            <person name="Tsui S.K.W."/>
        </authorList>
    </citation>
    <scope>NUCLEOTIDE SEQUENCE [LARGE SCALE GENOMIC DNA]</scope>
    <source>
        <strain evidence="1">PWHHKU_190912</strain>
    </source>
</reference>